<proteinExistence type="predicted"/>
<accession>A0A451BRW6</accession>
<dbReference type="UniPathway" id="UPA00253">
    <property type="reaction ID" value="UER00327"/>
</dbReference>
<sequence length="68" mass="7771">MKKENEGVRDINCLVESICSFMYRTDLKKLYNVLVGIKKDKPINVVSVEDDVAIPARRALEKMLEITS</sequence>
<gene>
    <name evidence="1" type="ORF">BECKSD772D_GA0070982_12063</name>
</gene>
<dbReference type="Pfam" id="PF02445">
    <property type="entry name" value="NadA"/>
    <property type="match status" value="1"/>
</dbReference>
<dbReference type="InterPro" id="IPR036094">
    <property type="entry name" value="NadA_sf"/>
</dbReference>
<dbReference type="GO" id="GO:0008987">
    <property type="term" value="F:quinolinate synthetase A activity"/>
    <property type="evidence" value="ECO:0007669"/>
    <property type="project" value="InterPro"/>
</dbReference>
<dbReference type="AlphaFoldDB" id="A0A451BRW6"/>
<name>A0A451BRW6_9GAMM</name>
<dbReference type="GO" id="GO:0051539">
    <property type="term" value="F:4 iron, 4 sulfur cluster binding"/>
    <property type="evidence" value="ECO:0007669"/>
    <property type="project" value="InterPro"/>
</dbReference>
<dbReference type="SUPFAM" id="SSF142754">
    <property type="entry name" value="NadA-like"/>
    <property type="match status" value="1"/>
</dbReference>
<protein>
    <submittedName>
        <fullName evidence="1">Quinolinate synthetase A protein</fullName>
    </submittedName>
</protein>
<dbReference type="InterPro" id="IPR003473">
    <property type="entry name" value="NadA"/>
</dbReference>
<organism evidence="1">
    <name type="scientific">Candidatus Kentrum sp. SD</name>
    <dbReference type="NCBI Taxonomy" id="2126332"/>
    <lineage>
        <taxon>Bacteria</taxon>
        <taxon>Pseudomonadati</taxon>
        <taxon>Pseudomonadota</taxon>
        <taxon>Gammaproteobacteria</taxon>
        <taxon>Candidatus Kentrum</taxon>
    </lineage>
</organism>
<evidence type="ECO:0000313" key="1">
    <source>
        <dbReference type="EMBL" id="VFK81044.1"/>
    </source>
</evidence>
<dbReference type="GO" id="GO:0009435">
    <property type="term" value="P:NAD+ biosynthetic process"/>
    <property type="evidence" value="ECO:0007669"/>
    <property type="project" value="UniProtKB-UniPathway"/>
</dbReference>
<reference evidence="1" key="1">
    <citation type="submission" date="2019-02" db="EMBL/GenBank/DDBJ databases">
        <authorList>
            <person name="Gruber-Vodicka R. H."/>
            <person name="Seah K. B. B."/>
        </authorList>
    </citation>
    <scope>NUCLEOTIDE SEQUENCE</scope>
    <source>
        <strain evidence="1">BECK_S127</strain>
    </source>
</reference>
<dbReference type="EMBL" id="CAADHB010000206">
    <property type="protein sequence ID" value="VFK81044.1"/>
    <property type="molecule type" value="Genomic_DNA"/>
</dbReference>